<dbReference type="STRING" id="1401685.P857_385"/>
<organism evidence="2 3">
    <name type="scientific">Candidatus Xenolissoclinum pacificiensis L6</name>
    <dbReference type="NCBI Taxonomy" id="1401685"/>
    <lineage>
        <taxon>Bacteria</taxon>
        <taxon>Pseudomonadati</taxon>
        <taxon>Pseudomonadota</taxon>
        <taxon>Alphaproteobacteria</taxon>
        <taxon>Rickettsiales</taxon>
        <taxon>Anaplasmataceae</taxon>
        <taxon>Candidatus Xenolissoclinum</taxon>
    </lineage>
</organism>
<dbReference type="AlphaFoldDB" id="W2V029"/>
<reference evidence="2 3" key="1">
    <citation type="journal article" date="2013" name="PLoS ONE">
        <title>Bacterial endosymbiosis in a chordate host: long-term co-evolution and conservation of secondary metabolism.</title>
        <authorList>
            <person name="Kwan J.C."/>
            <person name="Schmidt E.W."/>
        </authorList>
    </citation>
    <scope>NUCLEOTIDE SEQUENCE [LARGE SCALE GENOMIC DNA]</scope>
    <source>
        <strain evidence="3">L6</strain>
    </source>
</reference>
<keyword evidence="3" id="KW-1185">Reference proteome</keyword>
<accession>W2V029</accession>
<name>W2V029_9RICK</name>
<proteinExistence type="predicted"/>
<evidence type="ECO:0000256" key="1">
    <source>
        <dbReference type="ARBA" id="ARBA00022729"/>
    </source>
</evidence>
<dbReference type="EMBL" id="AXCJ01000005">
    <property type="protein sequence ID" value="ETO91470.1"/>
    <property type="molecule type" value="Genomic_DNA"/>
</dbReference>
<sequence>MKLLFSLIICILLSGFKIHNHGISISPDSIAVGEHKQIIKQNIGAPVITNHDMNRWYYINETVGVNLFANRRTHSAQIVCVYFDENDCVSKVTHNTTDTVESKPICSYTTSEKHRQSTVLSDQIKSLTPNVL</sequence>
<evidence type="ECO:0008006" key="4">
    <source>
        <dbReference type="Google" id="ProtNLM"/>
    </source>
</evidence>
<gene>
    <name evidence="2" type="ORF">P857_385</name>
</gene>
<evidence type="ECO:0000313" key="2">
    <source>
        <dbReference type="EMBL" id="ETO91470.1"/>
    </source>
</evidence>
<comment type="caution">
    <text evidence="2">The sequence shown here is derived from an EMBL/GenBank/DDBJ whole genome shotgun (WGS) entry which is preliminary data.</text>
</comment>
<dbReference type="Proteomes" id="UP000018951">
    <property type="component" value="Unassembled WGS sequence"/>
</dbReference>
<dbReference type="Gene3D" id="3.30.1450.10">
    <property type="match status" value="1"/>
</dbReference>
<protein>
    <recommendedName>
        <fullName evidence="4">SmpA / OmlA family protein</fullName>
    </recommendedName>
</protein>
<dbReference type="InterPro" id="IPR037873">
    <property type="entry name" value="BamE-like"/>
</dbReference>
<evidence type="ECO:0000313" key="3">
    <source>
        <dbReference type="Proteomes" id="UP000018951"/>
    </source>
</evidence>
<keyword evidence="1" id="KW-0732">Signal</keyword>